<feature type="transmembrane region" description="Helical" evidence="14">
    <location>
        <begin position="248"/>
        <end position="270"/>
    </location>
</feature>
<evidence type="ECO:0000256" key="5">
    <source>
        <dbReference type="ARBA" id="ARBA00022475"/>
    </source>
</evidence>
<keyword evidence="9" id="KW-0560">Oxidoreductase</keyword>
<dbReference type="SUPFAM" id="SSF63380">
    <property type="entry name" value="Riboflavin synthase domain-like"/>
    <property type="match status" value="1"/>
</dbReference>
<dbReference type="InterPro" id="IPR013121">
    <property type="entry name" value="Fe_red_NAD-bd_6"/>
</dbReference>
<dbReference type="AlphaFoldDB" id="A0A165BCK7"/>
<dbReference type="SFLD" id="SFLDG01168">
    <property type="entry name" value="Ferric_reductase_subgroup_(FRE"/>
    <property type="match status" value="1"/>
</dbReference>
<organism evidence="16 17">
    <name type="scientific">Laetiporus sulphureus 93-53</name>
    <dbReference type="NCBI Taxonomy" id="1314785"/>
    <lineage>
        <taxon>Eukaryota</taxon>
        <taxon>Fungi</taxon>
        <taxon>Dikarya</taxon>
        <taxon>Basidiomycota</taxon>
        <taxon>Agaricomycotina</taxon>
        <taxon>Agaricomycetes</taxon>
        <taxon>Polyporales</taxon>
        <taxon>Laetiporus</taxon>
    </lineage>
</organism>
<proteinExistence type="inferred from homology"/>
<dbReference type="OrthoDB" id="17725at2759"/>
<dbReference type="InterPro" id="IPR017938">
    <property type="entry name" value="Riboflavin_synthase-like_b-brl"/>
</dbReference>
<feature type="transmembrane region" description="Helical" evidence="14">
    <location>
        <begin position="36"/>
        <end position="56"/>
    </location>
</feature>
<dbReference type="PROSITE" id="PS51384">
    <property type="entry name" value="FAD_FR"/>
    <property type="match status" value="1"/>
</dbReference>
<evidence type="ECO:0000256" key="10">
    <source>
        <dbReference type="ARBA" id="ARBA00023065"/>
    </source>
</evidence>
<feature type="transmembrane region" description="Helical" evidence="14">
    <location>
        <begin position="183"/>
        <end position="204"/>
    </location>
</feature>
<keyword evidence="8 14" id="KW-1133">Transmembrane helix</keyword>
<evidence type="ECO:0000256" key="3">
    <source>
        <dbReference type="ARBA" id="ARBA00012668"/>
    </source>
</evidence>
<keyword evidence="10" id="KW-0406">Ion transport</keyword>
<dbReference type="Gene3D" id="3.40.50.80">
    <property type="entry name" value="Nucleotide-binding domain of ferredoxin-NADP reductase (FNR) module"/>
    <property type="match status" value="1"/>
</dbReference>
<dbReference type="Pfam" id="PF08030">
    <property type="entry name" value="NAD_binding_6"/>
    <property type="match status" value="1"/>
</dbReference>
<reference evidence="16 17" key="1">
    <citation type="journal article" date="2016" name="Mol. Biol. Evol.">
        <title>Comparative Genomics of Early-Diverging Mushroom-Forming Fungi Provides Insights into the Origins of Lignocellulose Decay Capabilities.</title>
        <authorList>
            <person name="Nagy L.G."/>
            <person name="Riley R."/>
            <person name="Tritt A."/>
            <person name="Adam C."/>
            <person name="Daum C."/>
            <person name="Floudas D."/>
            <person name="Sun H."/>
            <person name="Yadav J.S."/>
            <person name="Pangilinan J."/>
            <person name="Larsson K.H."/>
            <person name="Matsuura K."/>
            <person name="Barry K."/>
            <person name="Labutti K."/>
            <person name="Kuo R."/>
            <person name="Ohm R.A."/>
            <person name="Bhattacharya S.S."/>
            <person name="Shirouzu T."/>
            <person name="Yoshinaga Y."/>
            <person name="Martin F.M."/>
            <person name="Grigoriev I.V."/>
            <person name="Hibbett D.S."/>
        </authorList>
    </citation>
    <scope>NUCLEOTIDE SEQUENCE [LARGE SCALE GENOMIC DNA]</scope>
    <source>
        <strain evidence="16 17">93-53</strain>
    </source>
</reference>
<evidence type="ECO:0000256" key="11">
    <source>
        <dbReference type="ARBA" id="ARBA00023136"/>
    </source>
</evidence>
<comment type="similarity">
    <text evidence="2">Belongs to the ferric reductase (FRE) family.</text>
</comment>
<dbReference type="InterPro" id="IPR013112">
    <property type="entry name" value="FAD-bd_8"/>
</dbReference>
<dbReference type="GO" id="GO:0005886">
    <property type="term" value="C:plasma membrane"/>
    <property type="evidence" value="ECO:0007669"/>
    <property type="project" value="UniProtKB-SubCell"/>
</dbReference>
<evidence type="ECO:0000313" key="16">
    <source>
        <dbReference type="EMBL" id="KZT00744.1"/>
    </source>
</evidence>
<feature type="transmembrane region" description="Helical" evidence="14">
    <location>
        <begin position="282"/>
        <end position="300"/>
    </location>
</feature>
<accession>A0A165BCK7</accession>
<evidence type="ECO:0000256" key="13">
    <source>
        <dbReference type="ARBA" id="ARBA00048483"/>
    </source>
</evidence>
<keyword evidence="11 14" id="KW-0472">Membrane</keyword>
<feature type="transmembrane region" description="Helical" evidence="14">
    <location>
        <begin position="216"/>
        <end position="236"/>
    </location>
</feature>
<dbReference type="EC" id="1.16.1.9" evidence="3"/>
<keyword evidence="12" id="KW-0325">Glycoprotein</keyword>
<feature type="domain" description="FAD-binding FR-type" evidence="15">
    <location>
        <begin position="350"/>
        <end position="469"/>
    </location>
</feature>
<dbReference type="RefSeq" id="XP_040758484.1">
    <property type="nucleotide sequence ID" value="XM_040910148.1"/>
</dbReference>
<evidence type="ECO:0000256" key="2">
    <source>
        <dbReference type="ARBA" id="ARBA00006278"/>
    </source>
</evidence>
<dbReference type="GeneID" id="63827177"/>
<dbReference type="GO" id="GO:0052851">
    <property type="term" value="F:ferric-chelate reductase (NADPH) activity"/>
    <property type="evidence" value="ECO:0007669"/>
    <property type="project" value="UniProtKB-EC"/>
</dbReference>
<dbReference type="GO" id="GO:0006879">
    <property type="term" value="P:intracellular iron ion homeostasis"/>
    <property type="evidence" value="ECO:0007669"/>
    <property type="project" value="TreeGrafter"/>
</dbReference>
<keyword evidence="17" id="KW-1185">Reference proteome</keyword>
<evidence type="ECO:0000259" key="15">
    <source>
        <dbReference type="PROSITE" id="PS51384"/>
    </source>
</evidence>
<comment type="subcellular location">
    <subcellularLocation>
        <location evidence="1">Cell membrane</location>
        <topology evidence="1">Multi-pass membrane protein</topology>
    </subcellularLocation>
</comment>
<evidence type="ECO:0000313" key="17">
    <source>
        <dbReference type="Proteomes" id="UP000076871"/>
    </source>
</evidence>
<evidence type="ECO:0000256" key="14">
    <source>
        <dbReference type="SAM" id="Phobius"/>
    </source>
</evidence>
<dbReference type="SFLD" id="SFLDS00052">
    <property type="entry name" value="Ferric_Reductase_Domain"/>
    <property type="match status" value="1"/>
</dbReference>
<dbReference type="InParanoid" id="A0A165BCK7"/>
<gene>
    <name evidence="16" type="ORF">LAESUDRAFT_731977</name>
</gene>
<protein>
    <recommendedName>
        <fullName evidence="3">ferric-chelate reductase (NADPH)</fullName>
        <ecNumber evidence="3">1.16.1.9</ecNumber>
    </recommendedName>
</protein>
<dbReference type="PANTHER" id="PTHR32361:SF9">
    <property type="entry name" value="FERRIC REDUCTASE TRANSMEMBRANE COMPONENT 3-RELATED"/>
    <property type="match status" value="1"/>
</dbReference>
<keyword evidence="7" id="KW-0249">Electron transport</keyword>
<dbReference type="Pfam" id="PF01794">
    <property type="entry name" value="Ferric_reduct"/>
    <property type="match status" value="1"/>
</dbReference>
<keyword evidence="5" id="KW-1003">Cell membrane</keyword>
<name>A0A165BCK7_9APHY</name>
<evidence type="ECO:0000256" key="7">
    <source>
        <dbReference type="ARBA" id="ARBA00022982"/>
    </source>
</evidence>
<evidence type="ECO:0000256" key="4">
    <source>
        <dbReference type="ARBA" id="ARBA00022448"/>
    </source>
</evidence>
<evidence type="ECO:0000256" key="8">
    <source>
        <dbReference type="ARBA" id="ARBA00022989"/>
    </source>
</evidence>
<keyword evidence="4" id="KW-0813">Transport</keyword>
<evidence type="ECO:0000256" key="6">
    <source>
        <dbReference type="ARBA" id="ARBA00022692"/>
    </source>
</evidence>
<evidence type="ECO:0000256" key="1">
    <source>
        <dbReference type="ARBA" id="ARBA00004651"/>
    </source>
</evidence>
<dbReference type="InterPro" id="IPR017927">
    <property type="entry name" value="FAD-bd_FR_type"/>
</dbReference>
<dbReference type="InterPro" id="IPR051410">
    <property type="entry name" value="Ferric/Cupric_Reductase"/>
</dbReference>
<dbReference type="InterPro" id="IPR039261">
    <property type="entry name" value="FNR_nucleotide-bd"/>
</dbReference>
<dbReference type="InterPro" id="IPR013130">
    <property type="entry name" value="Fe3_Rdtase_TM_dom"/>
</dbReference>
<dbReference type="Pfam" id="PF08022">
    <property type="entry name" value="FAD_binding_8"/>
    <property type="match status" value="1"/>
</dbReference>
<dbReference type="PANTHER" id="PTHR32361">
    <property type="entry name" value="FERRIC/CUPRIC REDUCTASE TRANSMEMBRANE COMPONENT"/>
    <property type="match status" value="1"/>
</dbReference>
<evidence type="ECO:0000256" key="9">
    <source>
        <dbReference type="ARBA" id="ARBA00023002"/>
    </source>
</evidence>
<dbReference type="Proteomes" id="UP000076871">
    <property type="component" value="Unassembled WGS sequence"/>
</dbReference>
<dbReference type="STRING" id="1314785.A0A165BCK7"/>
<dbReference type="CDD" id="cd06186">
    <property type="entry name" value="NOX_Duox_like_FAD_NADP"/>
    <property type="match status" value="1"/>
</dbReference>
<dbReference type="GO" id="GO:0015677">
    <property type="term" value="P:copper ion import"/>
    <property type="evidence" value="ECO:0007669"/>
    <property type="project" value="TreeGrafter"/>
</dbReference>
<dbReference type="EMBL" id="KV427678">
    <property type="protein sequence ID" value="KZT00744.1"/>
    <property type="molecule type" value="Genomic_DNA"/>
</dbReference>
<keyword evidence="6 14" id="KW-0812">Transmembrane</keyword>
<dbReference type="GO" id="GO:0006826">
    <property type="term" value="P:iron ion transport"/>
    <property type="evidence" value="ECO:0007669"/>
    <property type="project" value="TreeGrafter"/>
</dbReference>
<comment type="catalytic activity">
    <reaction evidence="13">
        <text>2 a Fe(II)-siderophore + NADP(+) + H(+) = 2 a Fe(III)-siderophore + NADPH</text>
        <dbReference type="Rhea" id="RHEA:28795"/>
        <dbReference type="Rhea" id="RHEA-COMP:11342"/>
        <dbReference type="Rhea" id="RHEA-COMP:11344"/>
        <dbReference type="ChEBI" id="CHEBI:15378"/>
        <dbReference type="ChEBI" id="CHEBI:29033"/>
        <dbReference type="ChEBI" id="CHEBI:29034"/>
        <dbReference type="ChEBI" id="CHEBI:57783"/>
        <dbReference type="ChEBI" id="CHEBI:58349"/>
        <dbReference type="EC" id="1.16.1.9"/>
    </reaction>
</comment>
<sequence>MSTADYSTAAGSASIGTSAFASADSSAQRAELATNLIYYSGLLLLGIVGVFFLLALPRVAVRFTRWSELTEGLFLYSTTTKKSAHDAYPLSPVYPPAHVFIRSKRADDEKTLSPPEDASDIEDDYALETKRISMYDISKAHDIARVDRRYQYPVHMPALSTLFPGTSSFLARTVRQGYSIGKVLMLLAYTGLMLAVGLVQSNPFTDYNHSGELACAQIPVVVVLAVKNNVITWLIGHGYEKLNYLHRWAGRAVVLAVNIHSLGYIHEWFINGTVRQNLTPDIIWGLVALACMDVLFFFSLRAVREMFYQFFFTSHALAAIIVLPAICLHESATNAYIFIAVGFYGFDRLLRLFQARLAIARLHTMPELGMVRVTIPSVNAGWRAGQHLRIKVLSTSMGLTGWVESHPFTIASVSKCSSGKGIVLLIRKVGDWSNKLYSLAQRVEYSEAGGADRQVRVLIDGPYGGSGHAVFASFSGAVFVGGGSGITYPLSVVQDLVHKSIAGSSRVRVIELVWSVQDPSALMPLMPLFTTLLARAERSDAQLRISVSYTRAISPDNTVLDRLLPLPMGMTLTAGRPRIAKILDRVVDRTCELWKASPTLPAGVVVGVCGPAGLGEEVGRCVAGVSTERRKSVGGIELHEETFGW</sequence>
<dbReference type="SUPFAM" id="SSF52343">
    <property type="entry name" value="Ferredoxin reductase-like, C-terminal NADP-linked domain"/>
    <property type="match status" value="1"/>
</dbReference>
<dbReference type="FunCoup" id="A0A165BCK7">
    <property type="interactions" value="200"/>
</dbReference>
<evidence type="ECO:0000256" key="12">
    <source>
        <dbReference type="ARBA" id="ARBA00023180"/>
    </source>
</evidence>
<feature type="transmembrane region" description="Helical" evidence="14">
    <location>
        <begin position="307"/>
        <end position="326"/>
    </location>
</feature>